<feature type="transmembrane region" description="Helical" evidence="2">
    <location>
        <begin position="119"/>
        <end position="138"/>
    </location>
</feature>
<evidence type="ECO:0008006" key="5">
    <source>
        <dbReference type="Google" id="ProtNLM"/>
    </source>
</evidence>
<proteinExistence type="predicted"/>
<evidence type="ECO:0000256" key="2">
    <source>
        <dbReference type="SAM" id="Phobius"/>
    </source>
</evidence>
<organism evidence="3 4">
    <name type="scientific">Cymbomonas tetramitiformis</name>
    <dbReference type="NCBI Taxonomy" id="36881"/>
    <lineage>
        <taxon>Eukaryota</taxon>
        <taxon>Viridiplantae</taxon>
        <taxon>Chlorophyta</taxon>
        <taxon>Pyramimonadophyceae</taxon>
        <taxon>Pyramimonadales</taxon>
        <taxon>Pyramimonadaceae</taxon>
        <taxon>Cymbomonas</taxon>
    </lineage>
</organism>
<keyword evidence="2" id="KW-0472">Membrane</keyword>
<feature type="compositionally biased region" description="Basic residues" evidence="1">
    <location>
        <begin position="19"/>
        <end position="28"/>
    </location>
</feature>
<evidence type="ECO:0000256" key="1">
    <source>
        <dbReference type="SAM" id="MobiDB-lite"/>
    </source>
</evidence>
<keyword evidence="2" id="KW-1133">Transmembrane helix</keyword>
<dbReference type="PANTHER" id="PTHR33833:SF3">
    <property type="entry name" value="YCF49-LIKE PROTEIN"/>
    <property type="match status" value="1"/>
</dbReference>
<feature type="transmembrane region" description="Helical" evidence="2">
    <location>
        <begin position="181"/>
        <end position="202"/>
    </location>
</feature>
<reference evidence="3 4" key="1">
    <citation type="journal article" date="2015" name="Genome Biol. Evol.">
        <title>Comparative Genomics of a Bacterivorous Green Alga Reveals Evolutionary Causalities and Consequences of Phago-Mixotrophic Mode of Nutrition.</title>
        <authorList>
            <person name="Burns J.A."/>
            <person name="Paasch A."/>
            <person name="Narechania A."/>
            <person name="Kim E."/>
        </authorList>
    </citation>
    <scope>NUCLEOTIDE SEQUENCE [LARGE SCALE GENOMIC DNA]</scope>
    <source>
        <strain evidence="3 4">PLY_AMNH</strain>
    </source>
</reference>
<feature type="transmembrane region" description="Helical" evidence="2">
    <location>
        <begin position="150"/>
        <end position="169"/>
    </location>
</feature>
<feature type="transmembrane region" description="Helical" evidence="2">
    <location>
        <begin position="208"/>
        <end position="230"/>
    </location>
</feature>
<gene>
    <name evidence="3" type="ORF">CYMTET_50928</name>
</gene>
<sequence>MTSCWSPEPLARTFANARLKQHSPRSKPHSSSDHLSHPGVSAEGRQKKRRSAWLQCYHASDDFPDRSASCTARKTYRTRTSTGTAVKRGHSRVRHQSRASETYLPISVSRAFRRRCTEALVIVGIVILAPAAQALALRPEPGNALSIPTWTVHIASLLEWALGMFLVWRYGDLTGNKSWRWLAWGMLPLHMSGICAITYHFFYNSNDLEVLVAVQALLTCIGNFSLWVAAYKINEAQAHLNLTSKSAASASTPALIPMKDEENVPEARPVLDRAESMPGERLANTWREIPAKNPINDSQPKQPRGQSIEIQDFFLFEAANFDIEWSDAMLVLQILGSSCAGAFIVKYGSLLIDVPFEPSSSTAAVLISIPTMLTVVLLLAYKRY</sequence>
<accession>A0AAE0BM34</accession>
<dbReference type="PANTHER" id="PTHR33833">
    <property type="entry name" value="NUCLEOLAR-LIKE PROTEIN-RELATED"/>
    <property type="match status" value="1"/>
</dbReference>
<feature type="transmembrane region" description="Helical" evidence="2">
    <location>
        <begin position="361"/>
        <end position="381"/>
    </location>
</feature>
<dbReference type="Proteomes" id="UP001190700">
    <property type="component" value="Unassembled WGS sequence"/>
</dbReference>
<feature type="region of interest" description="Disordered" evidence="1">
    <location>
        <begin position="19"/>
        <end position="46"/>
    </location>
</feature>
<keyword evidence="4" id="KW-1185">Reference proteome</keyword>
<name>A0AAE0BM34_9CHLO</name>
<feature type="transmembrane region" description="Helical" evidence="2">
    <location>
        <begin position="330"/>
        <end position="349"/>
    </location>
</feature>
<comment type="caution">
    <text evidence="3">The sequence shown here is derived from an EMBL/GenBank/DDBJ whole genome shotgun (WGS) entry which is preliminary data.</text>
</comment>
<dbReference type="AlphaFoldDB" id="A0AAE0BM34"/>
<protein>
    <recommendedName>
        <fullName evidence="5">Ycf49-like protein</fullName>
    </recommendedName>
</protein>
<dbReference type="Pfam" id="PF10693">
    <property type="entry name" value="DUF2499"/>
    <property type="match status" value="1"/>
</dbReference>
<dbReference type="EMBL" id="LGRX02034021">
    <property type="protein sequence ID" value="KAK3239128.1"/>
    <property type="molecule type" value="Genomic_DNA"/>
</dbReference>
<evidence type="ECO:0000313" key="3">
    <source>
        <dbReference type="EMBL" id="KAK3239128.1"/>
    </source>
</evidence>
<keyword evidence="2" id="KW-0812">Transmembrane</keyword>
<evidence type="ECO:0000313" key="4">
    <source>
        <dbReference type="Proteomes" id="UP001190700"/>
    </source>
</evidence>
<dbReference type="InterPro" id="IPR019634">
    <property type="entry name" value="Uncharacterised_Ycf49"/>
</dbReference>